<evidence type="ECO:0000259" key="9">
    <source>
        <dbReference type="Pfam" id="PF25967"/>
    </source>
</evidence>
<keyword evidence="11" id="KW-1185">Reference proteome</keyword>
<dbReference type="PANTHER" id="PTHR30158">
    <property type="entry name" value="ACRA/E-RELATED COMPONENT OF DRUG EFFLUX TRANSPORTER"/>
    <property type="match status" value="1"/>
</dbReference>
<dbReference type="PANTHER" id="PTHR30158:SF24">
    <property type="entry name" value="HLYD FAMILY SECRETION PROTEIN"/>
    <property type="match status" value="1"/>
</dbReference>
<evidence type="ECO:0000313" key="10">
    <source>
        <dbReference type="EMBL" id="MFD1123628.1"/>
    </source>
</evidence>
<evidence type="ECO:0000256" key="3">
    <source>
        <dbReference type="SAM" id="Coils"/>
    </source>
</evidence>
<comment type="similarity">
    <text evidence="2">Belongs to the membrane fusion protein (MFP) (TC 8.A.1) family.</text>
</comment>
<organism evidence="10 11">
    <name type="scientific">Methylophilus flavus</name>
    <dbReference type="NCBI Taxonomy" id="640084"/>
    <lineage>
        <taxon>Bacteria</taxon>
        <taxon>Pseudomonadati</taxon>
        <taxon>Pseudomonadota</taxon>
        <taxon>Betaproteobacteria</taxon>
        <taxon>Nitrosomonadales</taxon>
        <taxon>Methylophilaceae</taxon>
        <taxon>Methylophilus</taxon>
    </lineage>
</organism>
<dbReference type="Proteomes" id="UP001597206">
    <property type="component" value="Unassembled WGS sequence"/>
</dbReference>
<feature type="coiled-coil region" evidence="3">
    <location>
        <begin position="105"/>
        <end position="170"/>
    </location>
</feature>
<dbReference type="InterPro" id="IPR058625">
    <property type="entry name" value="MdtA-like_BSH"/>
</dbReference>
<dbReference type="Gene3D" id="2.40.50.100">
    <property type="match status" value="1"/>
</dbReference>
<dbReference type="EMBL" id="JBHTLN010000007">
    <property type="protein sequence ID" value="MFD1123628.1"/>
    <property type="molecule type" value="Genomic_DNA"/>
</dbReference>
<feature type="compositionally biased region" description="Basic and acidic residues" evidence="4">
    <location>
        <begin position="407"/>
        <end position="416"/>
    </location>
</feature>
<dbReference type="Gene3D" id="1.10.287.470">
    <property type="entry name" value="Helix hairpin bin"/>
    <property type="match status" value="1"/>
</dbReference>
<dbReference type="SUPFAM" id="SSF111369">
    <property type="entry name" value="HlyD-like secretion proteins"/>
    <property type="match status" value="1"/>
</dbReference>
<dbReference type="Pfam" id="PF25944">
    <property type="entry name" value="Beta-barrel_RND"/>
    <property type="match status" value="1"/>
</dbReference>
<accession>A0ABW3PHD8</accession>
<evidence type="ECO:0000256" key="5">
    <source>
        <dbReference type="SAM" id="SignalP"/>
    </source>
</evidence>
<feature type="domain" description="Multidrug resistance protein MdtA-like beta-barrel" evidence="8">
    <location>
        <begin position="211"/>
        <end position="299"/>
    </location>
</feature>
<feature type="domain" description="Multidrug resistance protein MdtA-like alpha-helical hairpin" evidence="6">
    <location>
        <begin position="107"/>
        <end position="174"/>
    </location>
</feature>
<keyword evidence="5" id="KW-0732">Signal</keyword>
<sequence length="416" mass="44543">MSLLRSQSISLLLSLGLLLQLAACSKTEEAAAGAAGAPEVEVVQVQYTEIPSETELPGRVEAFRIAEVRARVTGIVARRLYQEGQVVKAGTILFALNPEQLQASKLEADAELARTEANLVNANDKLQRYQALVSDQSVSQRDFRAAQAEVQLAKAEVAAAQAKLNRAKLDVGYANVAAPIDGVARRALVTEGALVGKDEATHMTTVEQVNPVYVNFAQSSSEVFALRKALRDGQLKGNDGKFKIELILPDGTTYPSAGKLSFSDVSVNQTTDSVVMRAIFENPQQELMPGAYVRLKIRQATNPKAILIPRDALLRDQFSARVWVVNAQQVLESREVQTGSLSGKQWVIEQGLQPGERVVVTNAATQAAGTKVTAKVVTVTEMNKADTDKGETGKSDAGKNGSGNSDTPEKSTKAAS</sequence>
<feature type="region of interest" description="Disordered" evidence="4">
    <location>
        <begin position="381"/>
        <end position="416"/>
    </location>
</feature>
<evidence type="ECO:0000313" key="11">
    <source>
        <dbReference type="Proteomes" id="UP001597206"/>
    </source>
</evidence>
<dbReference type="Pfam" id="PF25917">
    <property type="entry name" value="BSH_RND"/>
    <property type="match status" value="1"/>
</dbReference>
<evidence type="ECO:0000259" key="8">
    <source>
        <dbReference type="Pfam" id="PF25944"/>
    </source>
</evidence>
<dbReference type="InterPro" id="IPR058624">
    <property type="entry name" value="MdtA-like_HH"/>
</dbReference>
<dbReference type="NCBIfam" id="TIGR01730">
    <property type="entry name" value="RND_mfp"/>
    <property type="match status" value="1"/>
</dbReference>
<evidence type="ECO:0000256" key="2">
    <source>
        <dbReference type="ARBA" id="ARBA00009477"/>
    </source>
</evidence>
<dbReference type="Gene3D" id="2.40.420.20">
    <property type="match status" value="1"/>
</dbReference>
<evidence type="ECO:0000259" key="6">
    <source>
        <dbReference type="Pfam" id="PF25876"/>
    </source>
</evidence>
<comment type="caution">
    <text evidence="10">The sequence shown here is derived from an EMBL/GenBank/DDBJ whole genome shotgun (WGS) entry which is preliminary data.</text>
</comment>
<gene>
    <name evidence="10" type="ORF">ACFQ2T_14020</name>
</gene>
<dbReference type="InterPro" id="IPR058626">
    <property type="entry name" value="MdtA-like_b-barrel"/>
</dbReference>
<feature type="signal peptide" evidence="5">
    <location>
        <begin position="1"/>
        <end position="22"/>
    </location>
</feature>
<feature type="domain" description="Multidrug resistance protein MdtA-like C-terminal permuted SH3" evidence="9">
    <location>
        <begin position="305"/>
        <end position="362"/>
    </location>
</feature>
<reference evidence="11" key="1">
    <citation type="journal article" date="2019" name="Int. J. Syst. Evol. Microbiol.">
        <title>The Global Catalogue of Microorganisms (GCM) 10K type strain sequencing project: providing services to taxonomists for standard genome sequencing and annotation.</title>
        <authorList>
            <consortium name="The Broad Institute Genomics Platform"/>
            <consortium name="The Broad Institute Genome Sequencing Center for Infectious Disease"/>
            <person name="Wu L."/>
            <person name="Ma J."/>
        </authorList>
    </citation>
    <scope>NUCLEOTIDE SEQUENCE [LARGE SCALE GENOMIC DNA]</scope>
    <source>
        <strain evidence="11">CCUG 58411</strain>
    </source>
</reference>
<proteinExistence type="inferred from homology"/>
<dbReference type="InterPro" id="IPR058627">
    <property type="entry name" value="MdtA-like_C"/>
</dbReference>
<name>A0ABW3PHD8_9PROT</name>
<feature type="chain" id="PRO_5046518834" evidence="5">
    <location>
        <begin position="23"/>
        <end position="416"/>
    </location>
</feature>
<protein>
    <submittedName>
        <fullName evidence="10">Efflux RND transporter periplasmic adaptor subunit</fullName>
    </submittedName>
</protein>
<keyword evidence="3" id="KW-0175">Coiled coil</keyword>
<dbReference type="RefSeq" id="WP_379035497.1">
    <property type="nucleotide sequence ID" value="NZ_JBHTLN010000007.1"/>
</dbReference>
<evidence type="ECO:0000259" key="7">
    <source>
        <dbReference type="Pfam" id="PF25917"/>
    </source>
</evidence>
<dbReference type="Gene3D" id="2.40.30.170">
    <property type="match status" value="1"/>
</dbReference>
<evidence type="ECO:0000256" key="1">
    <source>
        <dbReference type="ARBA" id="ARBA00004196"/>
    </source>
</evidence>
<evidence type="ECO:0000256" key="4">
    <source>
        <dbReference type="SAM" id="MobiDB-lite"/>
    </source>
</evidence>
<feature type="domain" description="Multidrug resistance protein MdtA-like barrel-sandwich hybrid" evidence="7">
    <location>
        <begin position="64"/>
        <end position="206"/>
    </location>
</feature>
<dbReference type="Pfam" id="PF25967">
    <property type="entry name" value="RND-MFP_C"/>
    <property type="match status" value="1"/>
</dbReference>
<comment type="subcellular location">
    <subcellularLocation>
        <location evidence="1">Cell envelope</location>
    </subcellularLocation>
</comment>
<dbReference type="InterPro" id="IPR006143">
    <property type="entry name" value="RND_pump_MFP"/>
</dbReference>
<dbReference type="Pfam" id="PF25876">
    <property type="entry name" value="HH_MFP_RND"/>
    <property type="match status" value="1"/>
</dbReference>
<feature type="compositionally biased region" description="Basic and acidic residues" evidence="4">
    <location>
        <begin position="383"/>
        <end position="397"/>
    </location>
</feature>